<keyword evidence="8 10" id="KW-1133">Transmembrane helix</keyword>
<comment type="caution">
    <text evidence="11">The sequence shown here is derived from an EMBL/GenBank/DDBJ whole genome shotgun (WGS) entry which is preliminary data.</text>
</comment>
<sequence>MDFSDPAFQLEIAANVAAAASILLAGRNSVHGWWMSIIAGLLFAVVFLQARLYGQVALQGFFIAVGALGWWQWLRGNQGAPLPITRLRASAWPWLVLLVVAGTWGYGWMLSRHTDGQAPYVDAGILLLSMVGQLMMMRRKLECWWVWLLVNTLAVPLYYAGGLQLTALLYVGYWINAIVALLHWRRLMVAAR</sequence>
<dbReference type="EMBL" id="LDJK01000077">
    <property type="protein sequence ID" value="KRG71424.1"/>
    <property type="molecule type" value="Genomic_DNA"/>
</dbReference>
<evidence type="ECO:0000256" key="3">
    <source>
        <dbReference type="ARBA" id="ARBA00006669"/>
    </source>
</evidence>
<feature type="transmembrane region" description="Helical" evidence="10">
    <location>
        <begin position="32"/>
        <end position="50"/>
    </location>
</feature>
<evidence type="ECO:0000256" key="6">
    <source>
        <dbReference type="ARBA" id="ARBA00022475"/>
    </source>
</evidence>
<evidence type="ECO:0000313" key="11">
    <source>
        <dbReference type="EMBL" id="KRG71424.1"/>
    </source>
</evidence>
<proteinExistence type="inferred from homology"/>
<dbReference type="Proteomes" id="UP000051386">
    <property type="component" value="Unassembled WGS sequence"/>
</dbReference>
<evidence type="ECO:0000256" key="9">
    <source>
        <dbReference type="ARBA" id="ARBA00023136"/>
    </source>
</evidence>
<protein>
    <recommendedName>
        <fullName evidence="4">Nicotinamide riboside transporter PnuC</fullName>
    </recommendedName>
</protein>
<name>A0A0R0CPL7_9GAMM</name>
<evidence type="ECO:0000256" key="7">
    <source>
        <dbReference type="ARBA" id="ARBA00022692"/>
    </source>
</evidence>
<keyword evidence="5" id="KW-0813">Transport</keyword>
<keyword evidence="12" id="KW-1185">Reference proteome</keyword>
<organism evidence="11 12">
    <name type="scientific">Stenotrophomonas chelatiphaga</name>
    <dbReference type="NCBI Taxonomy" id="517011"/>
    <lineage>
        <taxon>Bacteria</taxon>
        <taxon>Pseudomonadati</taxon>
        <taxon>Pseudomonadota</taxon>
        <taxon>Gammaproteobacteria</taxon>
        <taxon>Lysobacterales</taxon>
        <taxon>Lysobacteraceae</taxon>
        <taxon>Stenotrophomonas</taxon>
    </lineage>
</organism>
<evidence type="ECO:0000256" key="10">
    <source>
        <dbReference type="SAM" id="Phobius"/>
    </source>
</evidence>
<dbReference type="GO" id="GO:0005886">
    <property type="term" value="C:plasma membrane"/>
    <property type="evidence" value="ECO:0007669"/>
    <property type="project" value="UniProtKB-SubCell"/>
</dbReference>
<feature type="transmembrane region" description="Helical" evidence="10">
    <location>
        <begin position="143"/>
        <end position="161"/>
    </location>
</feature>
<feature type="transmembrane region" description="Helical" evidence="10">
    <location>
        <begin position="56"/>
        <end position="74"/>
    </location>
</feature>
<dbReference type="PANTHER" id="PTHR36122">
    <property type="entry name" value="NICOTINAMIDE RIBOSIDE TRANSPORTER PNUC"/>
    <property type="match status" value="1"/>
</dbReference>
<dbReference type="RefSeq" id="WP_057687193.1">
    <property type="nucleotide sequence ID" value="NZ_DAMBRS010000011.1"/>
</dbReference>
<feature type="transmembrane region" description="Helical" evidence="10">
    <location>
        <begin position="167"/>
        <end position="184"/>
    </location>
</feature>
<gene>
    <name evidence="11" type="ORF">ABB28_15080</name>
</gene>
<reference evidence="11 12" key="1">
    <citation type="submission" date="2015-05" db="EMBL/GenBank/DDBJ databases">
        <title>Genome sequencing and analysis of members of genus Stenotrophomonas.</title>
        <authorList>
            <person name="Patil P.P."/>
            <person name="Midha S."/>
            <person name="Patil P.B."/>
        </authorList>
    </citation>
    <scope>NUCLEOTIDE SEQUENCE [LARGE SCALE GENOMIC DNA]</scope>
    <source>
        <strain evidence="11 12">DSM 21508</strain>
    </source>
</reference>
<dbReference type="PANTHER" id="PTHR36122:SF2">
    <property type="entry name" value="NICOTINAMIDE RIBOSIDE TRANSPORTER PNUC"/>
    <property type="match status" value="1"/>
</dbReference>
<dbReference type="PATRIC" id="fig|517011.3.peg.3073"/>
<keyword evidence="7 10" id="KW-0812">Transmembrane</keyword>
<comment type="function">
    <text evidence="1">Required for nicotinamide riboside transport across the inner membrane.</text>
</comment>
<feature type="transmembrane region" description="Helical" evidence="10">
    <location>
        <begin position="94"/>
        <end position="111"/>
    </location>
</feature>
<dbReference type="InterPro" id="IPR006419">
    <property type="entry name" value="NMN_transpt_PnuC"/>
</dbReference>
<evidence type="ECO:0000256" key="5">
    <source>
        <dbReference type="ARBA" id="ARBA00022448"/>
    </source>
</evidence>
<comment type="subcellular location">
    <subcellularLocation>
        <location evidence="2">Cell membrane</location>
        <topology evidence="2">Multi-pass membrane protein</topology>
    </subcellularLocation>
</comment>
<dbReference type="AlphaFoldDB" id="A0A0R0CPL7"/>
<accession>A0A0R0CPL7</accession>
<evidence type="ECO:0000256" key="1">
    <source>
        <dbReference type="ARBA" id="ARBA00002672"/>
    </source>
</evidence>
<evidence type="ECO:0000256" key="8">
    <source>
        <dbReference type="ARBA" id="ARBA00022989"/>
    </source>
</evidence>
<comment type="similarity">
    <text evidence="3">Belongs to the nicotinamide ribonucleoside (NR) uptake permease (TC 4.B.1) family.</text>
</comment>
<evidence type="ECO:0000256" key="2">
    <source>
        <dbReference type="ARBA" id="ARBA00004651"/>
    </source>
</evidence>
<dbReference type="NCBIfam" id="TIGR01528">
    <property type="entry name" value="NMN_trans_PnuC"/>
    <property type="match status" value="1"/>
</dbReference>
<evidence type="ECO:0000313" key="12">
    <source>
        <dbReference type="Proteomes" id="UP000051386"/>
    </source>
</evidence>
<keyword evidence="9 10" id="KW-0472">Membrane</keyword>
<dbReference type="GO" id="GO:0034257">
    <property type="term" value="F:nicotinamide riboside transmembrane transporter activity"/>
    <property type="evidence" value="ECO:0007669"/>
    <property type="project" value="InterPro"/>
</dbReference>
<keyword evidence="6" id="KW-1003">Cell membrane</keyword>
<evidence type="ECO:0000256" key="4">
    <source>
        <dbReference type="ARBA" id="ARBA00017522"/>
    </source>
</evidence>
<dbReference type="Pfam" id="PF04973">
    <property type="entry name" value="NMN_transporter"/>
    <property type="match status" value="1"/>
</dbReference>